<evidence type="ECO:0000313" key="2">
    <source>
        <dbReference type="Proteomes" id="UP000287033"/>
    </source>
</evidence>
<comment type="caution">
    <text evidence="1">The sequence shown here is derived from an EMBL/GenBank/DDBJ whole genome shotgun (WGS) entry which is preliminary data.</text>
</comment>
<accession>A0A401U3W0</accession>
<reference evidence="1 2" key="1">
    <citation type="journal article" date="2018" name="Nat. Ecol. Evol.">
        <title>Shark genomes provide insights into elasmobranch evolution and the origin of vertebrates.</title>
        <authorList>
            <person name="Hara Y"/>
            <person name="Yamaguchi K"/>
            <person name="Onimaru K"/>
            <person name="Kadota M"/>
            <person name="Koyanagi M"/>
            <person name="Keeley SD"/>
            <person name="Tatsumi K"/>
            <person name="Tanaka K"/>
            <person name="Motone F"/>
            <person name="Kageyama Y"/>
            <person name="Nozu R"/>
            <person name="Adachi N"/>
            <person name="Nishimura O"/>
            <person name="Nakagawa R"/>
            <person name="Tanegashima C"/>
            <person name="Kiyatake I"/>
            <person name="Matsumoto R"/>
            <person name="Murakumo K"/>
            <person name="Nishida K"/>
            <person name="Terakita A"/>
            <person name="Kuratani S"/>
            <person name="Sato K"/>
            <person name="Hyodo S Kuraku.S."/>
        </authorList>
    </citation>
    <scope>NUCLEOTIDE SEQUENCE [LARGE SCALE GENOMIC DNA]</scope>
</reference>
<keyword evidence="2" id="KW-1185">Reference proteome</keyword>
<sequence length="160" mass="17372">MIVEADVADREAEEIVDLLLRQHAFAIGGLAAEVAAAVLDHGGPLQRHVLGELILGSFRRGRRGILGIERGFPLGRNGVLVHLVVAGHGFTSAPSLDHDFLEQHRVDLVGRQREVDALGQLLLEAEQAGRAVEVARAQLAHIGLEQVGDARQRRLDRLDL</sequence>
<evidence type="ECO:0000313" key="1">
    <source>
        <dbReference type="EMBL" id="GCC49583.1"/>
    </source>
</evidence>
<name>A0A401U3W0_CHIPU</name>
<proteinExistence type="predicted"/>
<dbReference type="Proteomes" id="UP000287033">
    <property type="component" value="Unassembled WGS sequence"/>
</dbReference>
<feature type="non-terminal residue" evidence="1">
    <location>
        <position position="160"/>
    </location>
</feature>
<dbReference type="AlphaFoldDB" id="A0A401U3W0"/>
<gene>
    <name evidence="1" type="ORF">chiPu_0034015</name>
</gene>
<organism evidence="1 2">
    <name type="scientific">Chiloscyllium punctatum</name>
    <name type="common">Brownbanded bambooshark</name>
    <name type="synonym">Hemiscyllium punctatum</name>
    <dbReference type="NCBI Taxonomy" id="137246"/>
    <lineage>
        <taxon>Eukaryota</taxon>
        <taxon>Metazoa</taxon>
        <taxon>Chordata</taxon>
        <taxon>Craniata</taxon>
        <taxon>Vertebrata</taxon>
        <taxon>Chondrichthyes</taxon>
        <taxon>Elasmobranchii</taxon>
        <taxon>Galeomorphii</taxon>
        <taxon>Galeoidea</taxon>
        <taxon>Orectolobiformes</taxon>
        <taxon>Hemiscylliidae</taxon>
        <taxon>Chiloscyllium</taxon>
    </lineage>
</organism>
<dbReference type="EMBL" id="BEZZ01279471">
    <property type="protein sequence ID" value="GCC49583.1"/>
    <property type="molecule type" value="Genomic_DNA"/>
</dbReference>
<protein>
    <submittedName>
        <fullName evidence="1">Uncharacterized protein</fullName>
    </submittedName>
</protein>